<dbReference type="PANTHER" id="PTHR34780">
    <property type="entry name" value="OS08G0427800 PROTEIN"/>
    <property type="match status" value="1"/>
</dbReference>
<sequence>MIIMVKQAAMEQQPRKTNISSNNCNNNKEDKDRYLGVAVHSQVKKIKQEMEKFKFPALQQPEMRPILKEITLSRQQRSRSPLGLAEKRPIPVGN</sequence>
<proteinExistence type="predicted"/>
<protein>
    <submittedName>
        <fullName evidence="2">Uncharacterized protein</fullName>
    </submittedName>
</protein>
<evidence type="ECO:0000313" key="3">
    <source>
        <dbReference type="Proteomes" id="UP001630127"/>
    </source>
</evidence>
<evidence type="ECO:0000256" key="1">
    <source>
        <dbReference type="SAM" id="MobiDB-lite"/>
    </source>
</evidence>
<comment type="caution">
    <text evidence="2">The sequence shown here is derived from an EMBL/GenBank/DDBJ whole genome shotgun (WGS) entry which is preliminary data.</text>
</comment>
<accession>A0ABD2YUF3</accession>
<organism evidence="2 3">
    <name type="scientific">Cinchona calisaya</name>
    <dbReference type="NCBI Taxonomy" id="153742"/>
    <lineage>
        <taxon>Eukaryota</taxon>
        <taxon>Viridiplantae</taxon>
        <taxon>Streptophyta</taxon>
        <taxon>Embryophyta</taxon>
        <taxon>Tracheophyta</taxon>
        <taxon>Spermatophyta</taxon>
        <taxon>Magnoliopsida</taxon>
        <taxon>eudicotyledons</taxon>
        <taxon>Gunneridae</taxon>
        <taxon>Pentapetalae</taxon>
        <taxon>asterids</taxon>
        <taxon>lamiids</taxon>
        <taxon>Gentianales</taxon>
        <taxon>Rubiaceae</taxon>
        <taxon>Cinchonoideae</taxon>
        <taxon>Cinchoneae</taxon>
        <taxon>Cinchona</taxon>
    </lineage>
</organism>
<dbReference type="EMBL" id="JBJUIK010000012">
    <property type="protein sequence ID" value="KAL3510484.1"/>
    <property type="molecule type" value="Genomic_DNA"/>
</dbReference>
<dbReference type="PANTHER" id="PTHR34780:SF2">
    <property type="entry name" value="GENOME ASSEMBLY, CHROMOSOME: A02"/>
    <property type="match status" value="1"/>
</dbReference>
<feature type="region of interest" description="Disordered" evidence="1">
    <location>
        <begin position="71"/>
        <end position="94"/>
    </location>
</feature>
<name>A0ABD2YUF3_9GENT</name>
<dbReference type="AlphaFoldDB" id="A0ABD2YUF3"/>
<reference evidence="2 3" key="1">
    <citation type="submission" date="2024-11" db="EMBL/GenBank/DDBJ databases">
        <title>A near-complete genome assembly of Cinchona calisaya.</title>
        <authorList>
            <person name="Lian D.C."/>
            <person name="Zhao X.W."/>
            <person name="Wei L."/>
        </authorList>
    </citation>
    <scope>NUCLEOTIDE SEQUENCE [LARGE SCALE GENOMIC DNA]</scope>
    <source>
        <tissue evidence="2">Nenye</tissue>
    </source>
</reference>
<dbReference type="Proteomes" id="UP001630127">
    <property type="component" value="Unassembled WGS sequence"/>
</dbReference>
<keyword evidence="3" id="KW-1185">Reference proteome</keyword>
<evidence type="ECO:0000313" key="2">
    <source>
        <dbReference type="EMBL" id="KAL3510484.1"/>
    </source>
</evidence>
<feature type="region of interest" description="Disordered" evidence="1">
    <location>
        <begin position="9"/>
        <end position="33"/>
    </location>
</feature>
<gene>
    <name evidence="2" type="ORF">ACH5RR_029885</name>
</gene>
<feature type="compositionally biased region" description="Basic and acidic residues" evidence="1">
    <location>
        <begin position="85"/>
        <end position="94"/>
    </location>
</feature>